<evidence type="ECO:0000256" key="5">
    <source>
        <dbReference type="NCBIfam" id="TIGR00168"/>
    </source>
</evidence>
<dbReference type="Proteomes" id="UP000315700">
    <property type="component" value="Chromosome"/>
</dbReference>
<dbReference type="Gene3D" id="3.10.20.80">
    <property type="entry name" value="Translation initiation factor 3 (IF-3), N-terminal domain"/>
    <property type="match status" value="1"/>
</dbReference>
<organism evidence="9 10">
    <name type="scientific">Caulifigura coniformis</name>
    <dbReference type="NCBI Taxonomy" id="2527983"/>
    <lineage>
        <taxon>Bacteria</taxon>
        <taxon>Pseudomonadati</taxon>
        <taxon>Planctomycetota</taxon>
        <taxon>Planctomycetia</taxon>
        <taxon>Planctomycetales</taxon>
        <taxon>Planctomycetaceae</taxon>
        <taxon>Caulifigura</taxon>
    </lineage>
</organism>
<dbReference type="SUPFAM" id="SSF55200">
    <property type="entry name" value="Translation initiation factor IF3, C-terminal domain"/>
    <property type="match status" value="1"/>
</dbReference>
<dbReference type="PANTHER" id="PTHR10938:SF0">
    <property type="entry name" value="TRANSLATION INITIATION FACTOR IF-3, MITOCHONDRIAL"/>
    <property type="match status" value="1"/>
</dbReference>
<dbReference type="KEGG" id="ccos:Pan44_19940"/>
<evidence type="ECO:0000256" key="1">
    <source>
        <dbReference type="ARBA" id="ARBA00005439"/>
    </source>
</evidence>
<dbReference type="EMBL" id="CP036271">
    <property type="protein sequence ID" value="QDT53967.1"/>
    <property type="molecule type" value="Genomic_DNA"/>
</dbReference>
<keyword evidence="3 4" id="KW-0648">Protein biosynthesis</keyword>
<evidence type="ECO:0000256" key="2">
    <source>
        <dbReference type="ARBA" id="ARBA00022540"/>
    </source>
</evidence>
<sequence>MKGSPPSDLHRVNEQIRISQVRVVDQNGQMLGVLATPDALKVAVDAGLDLVEVAPTERPPVCRILDYGKFKYEQKRKSAKSAKSHQVQLKEIRVRPKTGEHDIQFKMKQARGFLEEKDKVKISVVFRGRENAHHDRGREILNGIITSLEDIAKIEKAPQMEGGRSMMAILTPKA</sequence>
<dbReference type="AlphaFoldDB" id="A0A517SCX1"/>
<dbReference type="InterPro" id="IPR019815">
    <property type="entry name" value="Translation_initiation_fac_3_C"/>
</dbReference>
<dbReference type="FunCoup" id="A0A517SCX1">
    <property type="interactions" value="556"/>
</dbReference>
<evidence type="ECO:0000256" key="4">
    <source>
        <dbReference type="HAMAP-Rule" id="MF_00080"/>
    </source>
</evidence>
<evidence type="ECO:0000313" key="10">
    <source>
        <dbReference type="Proteomes" id="UP000315700"/>
    </source>
</evidence>
<dbReference type="FunFam" id="3.30.110.10:FF:000001">
    <property type="entry name" value="Translation initiation factor IF-3"/>
    <property type="match status" value="1"/>
</dbReference>
<dbReference type="InterPro" id="IPR019814">
    <property type="entry name" value="Translation_initiation_fac_3_N"/>
</dbReference>
<dbReference type="GO" id="GO:0003743">
    <property type="term" value="F:translation initiation factor activity"/>
    <property type="evidence" value="ECO:0007669"/>
    <property type="project" value="UniProtKB-UniRule"/>
</dbReference>
<dbReference type="InParanoid" id="A0A517SCX1"/>
<feature type="domain" description="Translation initiation factor 3 N-terminal" evidence="8">
    <location>
        <begin position="12"/>
        <end position="79"/>
    </location>
</feature>
<evidence type="ECO:0000256" key="3">
    <source>
        <dbReference type="ARBA" id="ARBA00022917"/>
    </source>
</evidence>
<dbReference type="Gene3D" id="3.30.110.10">
    <property type="entry name" value="Translation initiation factor 3 (IF-3), C-terminal domain"/>
    <property type="match status" value="1"/>
</dbReference>
<dbReference type="Pfam" id="PF05198">
    <property type="entry name" value="IF3_N"/>
    <property type="match status" value="1"/>
</dbReference>
<dbReference type="OrthoDB" id="9806014at2"/>
<evidence type="ECO:0000259" key="7">
    <source>
        <dbReference type="Pfam" id="PF00707"/>
    </source>
</evidence>
<reference evidence="9 10" key="1">
    <citation type="submission" date="2019-02" db="EMBL/GenBank/DDBJ databases">
        <title>Deep-cultivation of Planctomycetes and their phenomic and genomic characterization uncovers novel biology.</title>
        <authorList>
            <person name="Wiegand S."/>
            <person name="Jogler M."/>
            <person name="Boedeker C."/>
            <person name="Pinto D."/>
            <person name="Vollmers J."/>
            <person name="Rivas-Marin E."/>
            <person name="Kohn T."/>
            <person name="Peeters S.H."/>
            <person name="Heuer A."/>
            <person name="Rast P."/>
            <person name="Oberbeckmann S."/>
            <person name="Bunk B."/>
            <person name="Jeske O."/>
            <person name="Meyerdierks A."/>
            <person name="Storesund J.E."/>
            <person name="Kallscheuer N."/>
            <person name="Luecker S."/>
            <person name="Lage O.M."/>
            <person name="Pohl T."/>
            <person name="Merkel B.J."/>
            <person name="Hornburger P."/>
            <person name="Mueller R.-W."/>
            <person name="Bruemmer F."/>
            <person name="Labrenz M."/>
            <person name="Spormann A.M."/>
            <person name="Op den Camp H."/>
            <person name="Overmann J."/>
            <person name="Amann R."/>
            <person name="Jetten M.S.M."/>
            <person name="Mascher T."/>
            <person name="Medema M.H."/>
            <person name="Devos D.P."/>
            <person name="Kaster A.-K."/>
            <person name="Ovreas L."/>
            <person name="Rohde M."/>
            <person name="Galperin M.Y."/>
            <person name="Jogler C."/>
        </authorList>
    </citation>
    <scope>NUCLEOTIDE SEQUENCE [LARGE SCALE GENOMIC DNA]</scope>
    <source>
        <strain evidence="9 10">Pan44</strain>
    </source>
</reference>
<proteinExistence type="inferred from homology"/>
<dbReference type="GO" id="GO:0005829">
    <property type="term" value="C:cytosol"/>
    <property type="evidence" value="ECO:0007669"/>
    <property type="project" value="TreeGrafter"/>
</dbReference>
<dbReference type="Pfam" id="PF00707">
    <property type="entry name" value="IF3_C"/>
    <property type="match status" value="1"/>
</dbReference>
<evidence type="ECO:0000256" key="6">
    <source>
        <dbReference type="RuleBase" id="RU000646"/>
    </source>
</evidence>
<dbReference type="SUPFAM" id="SSF54364">
    <property type="entry name" value="Translation initiation factor IF3, N-terminal domain"/>
    <property type="match status" value="1"/>
</dbReference>
<dbReference type="GO" id="GO:0032790">
    <property type="term" value="P:ribosome disassembly"/>
    <property type="evidence" value="ECO:0007669"/>
    <property type="project" value="TreeGrafter"/>
</dbReference>
<name>A0A517SCX1_9PLAN</name>
<dbReference type="GO" id="GO:0043022">
    <property type="term" value="F:ribosome binding"/>
    <property type="evidence" value="ECO:0007669"/>
    <property type="project" value="UniProtKB-ARBA"/>
</dbReference>
<dbReference type="PANTHER" id="PTHR10938">
    <property type="entry name" value="TRANSLATION INITIATION FACTOR IF-3"/>
    <property type="match status" value="1"/>
</dbReference>
<keyword evidence="2 4" id="KW-0396">Initiation factor</keyword>
<comment type="subunit">
    <text evidence="4 6">Monomer.</text>
</comment>
<dbReference type="FunFam" id="3.10.20.80:FF:000001">
    <property type="entry name" value="Translation initiation factor IF-3"/>
    <property type="match status" value="1"/>
</dbReference>
<accession>A0A517SCX1</accession>
<protein>
    <recommendedName>
        <fullName evidence="4 5">Translation initiation factor IF-3</fullName>
    </recommendedName>
</protein>
<evidence type="ECO:0000313" key="9">
    <source>
        <dbReference type="EMBL" id="QDT53967.1"/>
    </source>
</evidence>
<evidence type="ECO:0000259" key="8">
    <source>
        <dbReference type="Pfam" id="PF05198"/>
    </source>
</evidence>
<comment type="function">
    <text evidence="4 6">IF-3 binds to the 30S ribosomal subunit and shifts the equilibrium between 70S ribosomes and their 50S and 30S subunits in favor of the free subunits, thus enhancing the availability of 30S subunits on which protein synthesis initiation begins.</text>
</comment>
<dbReference type="RefSeq" id="WP_145029612.1">
    <property type="nucleotide sequence ID" value="NZ_CP036271.1"/>
</dbReference>
<gene>
    <name evidence="4 9" type="primary">infC</name>
    <name evidence="9" type="ORF">Pan44_19940</name>
</gene>
<comment type="similarity">
    <text evidence="1 4 6">Belongs to the IF-3 family.</text>
</comment>
<dbReference type="GO" id="GO:0016020">
    <property type="term" value="C:membrane"/>
    <property type="evidence" value="ECO:0007669"/>
    <property type="project" value="TreeGrafter"/>
</dbReference>
<dbReference type="InterPro" id="IPR036787">
    <property type="entry name" value="T_IF-3_N_sf"/>
</dbReference>
<dbReference type="InterPro" id="IPR019813">
    <property type="entry name" value="Translation_initiation_fac3_CS"/>
</dbReference>
<dbReference type="NCBIfam" id="TIGR00168">
    <property type="entry name" value="infC"/>
    <property type="match status" value="1"/>
</dbReference>
<keyword evidence="10" id="KW-1185">Reference proteome</keyword>
<dbReference type="InterPro" id="IPR036788">
    <property type="entry name" value="T_IF-3_C_sf"/>
</dbReference>
<feature type="domain" description="Translation initiation factor 3 C-terminal" evidence="7">
    <location>
        <begin position="87"/>
        <end position="173"/>
    </location>
</feature>
<comment type="subcellular location">
    <subcellularLocation>
        <location evidence="4 6">Cytoplasm</location>
    </subcellularLocation>
</comment>
<dbReference type="InterPro" id="IPR001288">
    <property type="entry name" value="Translation_initiation_fac_3"/>
</dbReference>
<dbReference type="HAMAP" id="MF_00080">
    <property type="entry name" value="IF_3"/>
    <property type="match status" value="1"/>
</dbReference>
<dbReference type="PROSITE" id="PS00938">
    <property type="entry name" value="IF3"/>
    <property type="match status" value="1"/>
</dbReference>
<keyword evidence="4" id="KW-0963">Cytoplasm</keyword>